<evidence type="ECO:0000313" key="2">
    <source>
        <dbReference type="EMBL" id="MED6252467.1"/>
    </source>
</evidence>
<feature type="region of interest" description="Disordered" evidence="1">
    <location>
        <begin position="122"/>
        <end position="142"/>
    </location>
</feature>
<accession>A0ABU7BP91</accession>
<dbReference type="EMBL" id="JAHUTI010061603">
    <property type="protein sequence ID" value="MED6252467.1"/>
    <property type="molecule type" value="Genomic_DNA"/>
</dbReference>
<feature type="region of interest" description="Disordered" evidence="1">
    <location>
        <begin position="54"/>
        <end position="85"/>
    </location>
</feature>
<dbReference type="Proteomes" id="UP001345963">
    <property type="component" value="Unassembled WGS sequence"/>
</dbReference>
<organism evidence="2 3">
    <name type="scientific">Ataeniobius toweri</name>
    <dbReference type="NCBI Taxonomy" id="208326"/>
    <lineage>
        <taxon>Eukaryota</taxon>
        <taxon>Metazoa</taxon>
        <taxon>Chordata</taxon>
        <taxon>Craniata</taxon>
        <taxon>Vertebrata</taxon>
        <taxon>Euteleostomi</taxon>
        <taxon>Actinopterygii</taxon>
        <taxon>Neopterygii</taxon>
        <taxon>Teleostei</taxon>
        <taxon>Neoteleostei</taxon>
        <taxon>Acanthomorphata</taxon>
        <taxon>Ovalentaria</taxon>
        <taxon>Atherinomorphae</taxon>
        <taxon>Cyprinodontiformes</taxon>
        <taxon>Goodeidae</taxon>
        <taxon>Ataeniobius</taxon>
    </lineage>
</organism>
<sequence length="142" mass="15505">MQARRGRSPICLPSLSHRSLLSLSPFSLRSFHQHRKEERKNLIEPFRSASPGFLSASGVGAEGGAGPSPGRGGAGDFKPRTQRHKSVYRLSGSVRRRRETTAAVQGGFTVGLRGSLFCCRGFGRPRRKTQTGWKPEPSGDEN</sequence>
<evidence type="ECO:0000313" key="3">
    <source>
        <dbReference type="Proteomes" id="UP001345963"/>
    </source>
</evidence>
<evidence type="ECO:0000256" key="1">
    <source>
        <dbReference type="SAM" id="MobiDB-lite"/>
    </source>
</evidence>
<gene>
    <name evidence="2" type="ORF">ATANTOWER_012119</name>
</gene>
<name>A0ABU7BP91_9TELE</name>
<protein>
    <submittedName>
        <fullName evidence="2">Uncharacterized protein</fullName>
    </submittedName>
</protein>
<comment type="caution">
    <text evidence="2">The sequence shown here is derived from an EMBL/GenBank/DDBJ whole genome shotgun (WGS) entry which is preliminary data.</text>
</comment>
<keyword evidence="3" id="KW-1185">Reference proteome</keyword>
<proteinExistence type="predicted"/>
<reference evidence="2 3" key="1">
    <citation type="submission" date="2021-07" db="EMBL/GenBank/DDBJ databases">
        <authorList>
            <person name="Palmer J.M."/>
        </authorList>
    </citation>
    <scope>NUCLEOTIDE SEQUENCE [LARGE SCALE GENOMIC DNA]</scope>
    <source>
        <strain evidence="2 3">AT_MEX2019</strain>
        <tissue evidence="2">Muscle</tissue>
    </source>
</reference>
<feature type="compositionally biased region" description="Gly residues" evidence="1">
    <location>
        <begin position="60"/>
        <end position="75"/>
    </location>
</feature>